<organism evidence="2 3">
    <name type="scientific">Pterulicium gracile</name>
    <dbReference type="NCBI Taxonomy" id="1884261"/>
    <lineage>
        <taxon>Eukaryota</taxon>
        <taxon>Fungi</taxon>
        <taxon>Dikarya</taxon>
        <taxon>Basidiomycota</taxon>
        <taxon>Agaricomycotina</taxon>
        <taxon>Agaricomycetes</taxon>
        <taxon>Agaricomycetidae</taxon>
        <taxon>Agaricales</taxon>
        <taxon>Pleurotineae</taxon>
        <taxon>Pterulaceae</taxon>
        <taxon>Pterulicium</taxon>
    </lineage>
</organism>
<keyword evidence="3" id="KW-1185">Reference proteome</keyword>
<reference evidence="2 3" key="1">
    <citation type="journal article" date="2019" name="Nat. Ecol. Evol.">
        <title>Megaphylogeny resolves global patterns of mushroom evolution.</title>
        <authorList>
            <person name="Varga T."/>
            <person name="Krizsan K."/>
            <person name="Foldi C."/>
            <person name="Dima B."/>
            <person name="Sanchez-Garcia M."/>
            <person name="Sanchez-Ramirez S."/>
            <person name="Szollosi G.J."/>
            <person name="Szarkandi J.G."/>
            <person name="Papp V."/>
            <person name="Albert L."/>
            <person name="Andreopoulos W."/>
            <person name="Angelini C."/>
            <person name="Antonin V."/>
            <person name="Barry K.W."/>
            <person name="Bougher N.L."/>
            <person name="Buchanan P."/>
            <person name="Buyck B."/>
            <person name="Bense V."/>
            <person name="Catcheside P."/>
            <person name="Chovatia M."/>
            <person name="Cooper J."/>
            <person name="Damon W."/>
            <person name="Desjardin D."/>
            <person name="Finy P."/>
            <person name="Geml J."/>
            <person name="Haridas S."/>
            <person name="Hughes K."/>
            <person name="Justo A."/>
            <person name="Karasinski D."/>
            <person name="Kautmanova I."/>
            <person name="Kiss B."/>
            <person name="Kocsube S."/>
            <person name="Kotiranta H."/>
            <person name="LaButti K.M."/>
            <person name="Lechner B.E."/>
            <person name="Liimatainen K."/>
            <person name="Lipzen A."/>
            <person name="Lukacs Z."/>
            <person name="Mihaltcheva S."/>
            <person name="Morgado L.N."/>
            <person name="Niskanen T."/>
            <person name="Noordeloos M.E."/>
            <person name="Ohm R.A."/>
            <person name="Ortiz-Santana B."/>
            <person name="Ovrebo C."/>
            <person name="Racz N."/>
            <person name="Riley R."/>
            <person name="Savchenko A."/>
            <person name="Shiryaev A."/>
            <person name="Soop K."/>
            <person name="Spirin V."/>
            <person name="Szebenyi C."/>
            <person name="Tomsovsky M."/>
            <person name="Tulloss R.E."/>
            <person name="Uehling J."/>
            <person name="Grigoriev I.V."/>
            <person name="Vagvolgyi C."/>
            <person name="Papp T."/>
            <person name="Martin F.M."/>
            <person name="Miettinen O."/>
            <person name="Hibbett D.S."/>
            <person name="Nagy L.G."/>
        </authorList>
    </citation>
    <scope>NUCLEOTIDE SEQUENCE [LARGE SCALE GENOMIC DNA]</scope>
    <source>
        <strain evidence="2 3">CBS 309.79</strain>
    </source>
</reference>
<proteinExistence type="predicted"/>
<dbReference type="Proteomes" id="UP000305067">
    <property type="component" value="Unassembled WGS sequence"/>
</dbReference>
<protein>
    <submittedName>
        <fullName evidence="2">Uncharacterized protein</fullName>
    </submittedName>
</protein>
<evidence type="ECO:0000313" key="3">
    <source>
        <dbReference type="Proteomes" id="UP000305067"/>
    </source>
</evidence>
<feature type="compositionally biased region" description="Acidic residues" evidence="1">
    <location>
        <begin position="53"/>
        <end position="66"/>
    </location>
</feature>
<evidence type="ECO:0000313" key="2">
    <source>
        <dbReference type="EMBL" id="TFL05377.1"/>
    </source>
</evidence>
<feature type="compositionally biased region" description="Basic and acidic residues" evidence="1">
    <location>
        <begin position="168"/>
        <end position="177"/>
    </location>
</feature>
<sequence length="207" mass="22013">MHQPLAHSEATKAAFEGEMGNERAEPHELQWGAPPKSSAPCTMIGSVFHPSDEENSDDEELADDVEEPRSEPTASSIAPEGTSDADLNHKGADANSVKPEVVLVDSSPSVEKTATYQPALLPGPIVSAADEAAAVTSRSATPLAEAQTYKMTPPPTSPRKHTQLGTFQHEHDEETHTSSHTVCSSFAPAAVRPRQIDEVALSSQKQT</sequence>
<gene>
    <name evidence="2" type="ORF">BDV98DRAFT_590061</name>
</gene>
<name>A0A5C3QVG5_9AGAR</name>
<dbReference type="EMBL" id="ML178817">
    <property type="protein sequence ID" value="TFL05377.1"/>
    <property type="molecule type" value="Genomic_DNA"/>
</dbReference>
<dbReference type="AlphaFoldDB" id="A0A5C3QVG5"/>
<evidence type="ECO:0000256" key="1">
    <source>
        <dbReference type="SAM" id="MobiDB-lite"/>
    </source>
</evidence>
<feature type="region of interest" description="Disordered" evidence="1">
    <location>
        <begin position="137"/>
        <end position="189"/>
    </location>
</feature>
<accession>A0A5C3QVG5</accession>
<feature type="region of interest" description="Disordered" evidence="1">
    <location>
        <begin position="1"/>
        <end position="101"/>
    </location>
</feature>